<feature type="chain" id="PRO_5021987003" evidence="2">
    <location>
        <begin position="24"/>
        <end position="259"/>
    </location>
</feature>
<dbReference type="GO" id="GO:0005975">
    <property type="term" value="P:carbohydrate metabolic process"/>
    <property type="evidence" value="ECO:0007669"/>
    <property type="project" value="InterPro"/>
</dbReference>
<dbReference type="PANTHER" id="PTHR10963:SF55">
    <property type="entry name" value="GLYCOSIDE HYDROLASE FAMILY 16 PROTEIN"/>
    <property type="match status" value="1"/>
</dbReference>
<evidence type="ECO:0000259" key="3">
    <source>
        <dbReference type="PROSITE" id="PS51762"/>
    </source>
</evidence>
<feature type="domain" description="GH16" evidence="3">
    <location>
        <begin position="25"/>
        <end position="259"/>
    </location>
</feature>
<dbReference type="PROSITE" id="PS51762">
    <property type="entry name" value="GH16_2"/>
    <property type="match status" value="1"/>
</dbReference>
<dbReference type="CDD" id="cd00413">
    <property type="entry name" value="Glyco_hydrolase_16"/>
    <property type="match status" value="1"/>
</dbReference>
<dbReference type="EMBL" id="CP036278">
    <property type="protein sequence ID" value="QDU56912.1"/>
    <property type="molecule type" value="Genomic_DNA"/>
</dbReference>
<protein>
    <submittedName>
        <fullName evidence="4">Beta-porphyranase B</fullName>
        <ecNumber evidence="4">3.2.1.178</ecNumber>
    </submittedName>
</protein>
<evidence type="ECO:0000313" key="4">
    <source>
        <dbReference type="EMBL" id="QDU56912.1"/>
    </source>
</evidence>
<dbReference type="GO" id="GO:0004553">
    <property type="term" value="F:hydrolase activity, hydrolyzing O-glycosyl compounds"/>
    <property type="evidence" value="ECO:0007669"/>
    <property type="project" value="InterPro"/>
</dbReference>
<name>A0A518AQB4_9BACT</name>
<dbReference type="InterPro" id="IPR013320">
    <property type="entry name" value="ConA-like_dom_sf"/>
</dbReference>
<dbReference type="Pfam" id="PF00722">
    <property type="entry name" value="Glyco_hydro_16"/>
    <property type="match status" value="1"/>
</dbReference>
<proteinExistence type="inferred from homology"/>
<gene>
    <name evidence="4" type="primary">porB</name>
    <name evidence="4" type="ORF">Pan181_31240</name>
</gene>
<feature type="signal peptide" evidence="2">
    <location>
        <begin position="1"/>
        <end position="23"/>
    </location>
</feature>
<organism evidence="4 5">
    <name type="scientific">Aeoliella mucimassa</name>
    <dbReference type="NCBI Taxonomy" id="2527972"/>
    <lineage>
        <taxon>Bacteria</taxon>
        <taxon>Pseudomonadati</taxon>
        <taxon>Planctomycetota</taxon>
        <taxon>Planctomycetia</taxon>
        <taxon>Pirellulales</taxon>
        <taxon>Lacipirellulaceae</taxon>
        <taxon>Aeoliella</taxon>
    </lineage>
</organism>
<evidence type="ECO:0000256" key="2">
    <source>
        <dbReference type="SAM" id="SignalP"/>
    </source>
</evidence>
<dbReference type="KEGG" id="amuc:Pan181_31240"/>
<reference evidence="4 5" key="1">
    <citation type="submission" date="2019-02" db="EMBL/GenBank/DDBJ databases">
        <title>Deep-cultivation of Planctomycetes and their phenomic and genomic characterization uncovers novel biology.</title>
        <authorList>
            <person name="Wiegand S."/>
            <person name="Jogler M."/>
            <person name="Boedeker C."/>
            <person name="Pinto D."/>
            <person name="Vollmers J."/>
            <person name="Rivas-Marin E."/>
            <person name="Kohn T."/>
            <person name="Peeters S.H."/>
            <person name="Heuer A."/>
            <person name="Rast P."/>
            <person name="Oberbeckmann S."/>
            <person name="Bunk B."/>
            <person name="Jeske O."/>
            <person name="Meyerdierks A."/>
            <person name="Storesund J.E."/>
            <person name="Kallscheuer N."/>
            <person name="Luecker S."/>
            <person name="Lage O.M."/>
            <person name="Pohl T."/>
            <person name="Merkel B.J."/>
            <person name="Hornburger P."/>
            <person name="Mueller R.-W."/>
            <person name="Bruemmer F."/>
            <person name="Labrenz M."/>
            <person name="Spormann A.M."/>
            <person name="Op den Camp H."/>
            <person name="Overmann J."/>
            <person name="Amann R."/>
            <person name="Jetten M.S.M."/>
            <person name="Mascher T."/>
            <person name="Medema M.H."/>
            <person name="Devos D.P."/>
            <person name="Kaster A.-K."/>
            <person name="Ovreas L."/>
            <person name="Rohde M."/>
            <person name="Galperin M.Y."/>
            <person name="Jogler C."/>
        </authorList>
    </citation>
    <scope>NUCLEOTIDE SEQUENCE [LARGE SCALE GENOMIC DNA]</scope>
    <source>
        <strain evidence="4 5">Pan181</strain>
    </source>
</reference>
<dbReference type="SUPFAM" id="SSF49899">
    <property type="entry name" value="Concanavalin A-like lectins/glucanases"/>
    <property type="match status" value="1"/>
</dbReference>
<keyword evidence="2" id="KW-0732">Signal</keyword>
<dbReference type="InterPro" id="IPR050546">
    <property type="entry name" value="Glycosyl_Hydrlase_16"/>
</dbReference>
<dbReference type="Gene3D" id="2.60.120.200">
    <property type="match status" value="1"/>
</dbReference>
<evidence type="ECO:0000256" key="1">
    <source>
        <dbReference type="ARBA" id="ARBA00006865"/>
    </source>
</evidence>
<dbReference type="InterPro" id="IPR000757">
    <property type="entry name" value="Beta-glucanase-like"/>
</dbReference>
<dbReference type="Proteomes" id="UP000315750">
    <property type="component" value="Chromosome"/>
</dbReference>
<evidence type="ECO:0000313" key="5">
    <source>
        <dbReference type="Proteomes" id="UP000315750"/>
    </source>
</evidence>
<dbReference type="PANTHER" id="PTHR10963">
    <property type="entry name" value="GLYCOSYL HYDROLASE-RELATED"/>
    <property type="match status" value="1"/>
</dbReference>
<keyword evidence="5" id="KW-1185">Reference proteome</keyword>
<sequence length="259" mass="30193" precursor="true">MQAKMRWCCLMIAFTTMTTISWAADPQEELPTPPEGQDWKLIWNDEFDGDKLDESKWDIPEYKRRAAWWSAKAVALDGEGHLAIKTLREGDRYLNACIRSRDKFEHKFGYYVARVKLQKEPGHWTAFWLYNDSVNKVGDDGRDGTEIDIFEKITLDDQVHHALHWDGYGDAHQNEFTDAEVPGVMEGWHTFGLWWKADEYVFYVDGKPTWTTTASGVCQVPLYVKFSDEIGEWSKTISTAKLPDEFQIDYVRVYDLEKK</sequence>
<keyword evidence="4" id="KW-0378">Hydrolase</keyword>
<dbReference type="AlphaFoldDB" id="A0A518AQB4"/>
<keyword evidence="4" id="KW-0326">Glycosidase</keyword>
<comment type="similarity">
    <text evidence="1">Belongs to the glycosyl hydrolase 16 family.</text>
</comment>
<dbReference type="EC" id="3.2.1.178" evidence="4"/>
<accession>A0A518AQB4</accession>